<evidence type="ECO:0000256" key="1">
    <source>
        <dbReference type="SAM" id="SignalP"/>
    </source>
</evidence>
<dbReference type="InterPro" id="IPR022293">
    <property type="entry name" value="Integrating-conj_element"/>
</dbReference>
<accession>A0A291E3F1</accession>
<evidence type="ECO:0000313" key="3">
    <source>
        <dbReference type="Proteomes" id="UP000217979"/>
    </source>
</evidence>
<reference evidence="2 3" key="1">
    <citation type="submission" date="2017-09" db="EMBL/GenBank/DDBJ databases">
        <title>FDA dAtabase for Regulatory Grade micrObial Sequences (FDA-ARGOS): Supporting development and validation of Infectious Disease Dx tests.</title>
        <authorList>
            <person name="Minogue T."/>
            <person name="Wolcott M."/>
            <person name="Wasieloski L."/>
            <person name="Aguilar W."/>
            <person name="Moore D."/>
            <person name="Tallon L."/>
            <person name="Sadzewicz L."/>
            <person name="Ott S."/>
            <person name="Zhao X."/>
            <person name="Nagaraj S."/>
            <person name="Vavikolanu K."/>
            <person name="Aluvathingal J."/>
            <person name="Nadendla S."/>
            <person name="Sichtig H."/>
        </authorList>
    </citation>
    <scope>NUCLEOTIDE SEQUENCE [LARGE SCALE GENOMIC DNA]</scope>
    <source>
        <strain evidence="2 3">FDAARGOS_392</strain>
    </source>
</reference>
<sequence length="240" mass="26510">MRMKYSRSVGLAGLLLCGSVNATFAAAQPSAVENSRMTRTQVQAATQQAGQWGLSPETMQRYRDLMAGPRGIQSPGLDPLSVLGIEARSDAERREYADKWVRAEFARTEKELRFQREVNAAWQRLYPQVLPVSIGSSAGITHDTGGRLALFVRAKDCTQCDARLAAVLADPRPVDIYLVDSRGDDAVLRQWAGAHRIPPERVRQHSMTLNHGGGLWMRVGNGLMPVVLQQESDGWHIAAY</sequence>
<feature type="signal peptide" evidence="1">
    <location>
        <begin position="1"/>
        <end position="22"/>
    </location>
</feature>
<proteinExistence type="predicted"/>
<protein>
    <submittedName>
        <fullName evidence="2">TIGR03759 family integrating conjugative element protein</fullName>
    </submittedName>
</protein>
<dbReference type="EMBL" id="CP023525">
    <property type="protein sequence ID" value="ATF94567.1"/>
    <property type="molecule type" value="Genomic_DNA"/>
</dbReference>
<dbReference type="Proteomes" id="UP000217979">
    <property type="component" value="Chromosome"/>
</dbReference>
<name>A0A291E3F1_9ENTR</name>
<feature type="chain" id="PRO_5013353152" evidence="1">
    <location>
        <begin position="23"/>
        <end position="240"/>
    </location>
</feature>
<organism evidence="2 3">
    <name type="scientific">Cedecea neteri</name>
    <dbReference type="NCBI Taxonomy" id="158822"/>
    <lineage>
        <taxon>Bacteria</taxon>
        <taxon>Pseudomonadati</taxon>
        <taxon>Pseudomonadota</taxon>
        <taxon>Gammaproteobacteria</taxon>
        <taxon>Enterobacterales</taxon>
        <taxon>Enterobacteriaceae</taxon>
        <taxon>Cedecea</taxon>
    </lineage>
</organism>
<gene>
    <name evidence="2" type="ORF">CO704_21970</name>
</gene>
<evidence type="ECO:0000313" key="2">
    <source>
        <dbReference type="EMBL" id="ATF94567.1"/>
    </source>
</evidence>
<dbReference type="AlphaFoldDB" id="A0A291E3F1"/>
<keyword evidence="1" id="KW-0732">Signal</keyword>
<dbReference type="RefSeq" id="WP_061276932.1">
    <property type="nucleotide sequence ID" value="NZ_CP023525.1"/>
</dbReference>
<dbReference type="NCBIfam" id="TIGR03759">
    <property type="entry name" value="conj_TIGR03759"/>
    <property type="match status" value="1"/>
</dbReference>